<comment type="caution">
    <text evidence="1">The sequence shown here is derived from an EMBL/GenBank/DDBJ whole genome shotgun (WGS) entry which is preliminary data.</text>
</comment>
<dbReference type="OrthoDB" id="3626266at2759"/>
<evidence type="ECO:0000313" key="2">
    <source>
        <dbReference type="Proteomes" id="UP000660729"/>
    </source>
</evidence>
<sequence>MISSAAEKLRDSSNVANAADYMSEQNSNTTQCFAFNTTTNLMISMLGSSKSNIYISVVEAKKQHVEDVDTYHRPQLVWMISIEPHRSAIPGLAAKHIEPIHLTATSDDGNEGYSIGRHGAENQETEILGNILVGENAKTTADHIEKLLKEKLSTGAAQDESDHWIRRALHILQHEHILSKFDIAKFMTYAHTYAADRGNNEASAMIAYSMIDKNHKEKSQRKNFWIDYPMASKAEPKDLIEGNQRKYGGLM</sequence>
<gene>
    <name evidence="1" type="ORF">HII31_02777</name>
</gene>
<dbReference type="Proteomes" id="UP000660729">
    <property type="component" value="Unassembled WGS sequence"/>
</dbReference>
<reference evidence="1" key="1">
    <citation type="submission" date="2020-04" db="EMBL/GenBank/DDBJ databases">
        <title>Draft genome resource of the tomato pathogen Pseudocercospora fuligena.</title>
        <authorList>
            <person name="Zaccaron A."/>
        </authorList>
    </citation>
    <scope>NUCLEOTIDE SEQUENCE</scope>
    <source>
        <strain evidence="1">PF001</strain>
    </source>
</reference>
<dbReference type="AlphaFoldDB" id="A0A8H6VMM8"/>
<accession>A0A8H6VMM8</accession>
<protein>
    <submittedName>
        <fullName evidence="1">Uncharacterized protein</fullName>
    </submittedName>
</protein>
<dbReference type="EMBL" id="JABCIY010000035">
    <property type="protein sequence ID" value="KAF7195897.1"/>
    <property type="molecule type" value="Genomic_DNA"/>
</dbReference>
<proteinExistence type="predicted"/>
<organism evidence="1 2">
    <name type="scientific">Pseudocercospora fuligena</name>
    <dbReference type="NCBI Taxonomy" id="685502"/>
    <lineage>
        <taxon>Eukaryota</taxon>
        <taxon>Fungi</taxon>
        <taxon>Dikarya</taxon>
        <taxon>Ascomycota</taxon>
        <taxon>Pezizomycotina</taxon>
        <taxon>Dothideomycetes</taxon>
        <taxon>Dothideomycetidae</taxon>
        <taxon>Mycosphaerellales</taxon>
        <taxon>Mycosphaerellaceae</taxon>
        <taxon>Pseudocercospora</taxon>
    </lineage>
</organism>
<evidence type="ECO:0000313" key="1">
    <source>
        <dbReference type="EMBL" id="KAF7195897.1"/>
    </source>
</evidence>
<keyword evidence="2" id="KW-1185">Reference proteome</keyword>
<name>A0A8H6VMM8_9PEZI</name>